<dbReference type="HAMAP" id="MF_01152">
    <property type="entry name" value="DnaJ"/>
    <property type="match status" value="1"/>
</dbReference>
<protein>
    <recommendedName>
        <fullName evidence="13 14">Chaperone protein DnaJ</fullName>
    </recommendedName>
</protein>
<dbReference type="AlphaFoldDB" id="A0A5B9EEF6"/>
<dbReference type="GO" id="GO:0005524">
    <property type="term" value="F:ATP binding"/>
    <property type="evidence" value="ECO:0007669"/>
    <property type="project" value="InterPro"/>
</dbReference>
<comment type="similarity">
    <text evidence="12 14">Belongs to the DnaJ family.</text>
</comment>
<feature type="binding site" evidence="14">
    <location>
        <position position="198"/>
    </location>
    <ligand>
        <name>Zn(2+)</name>
        <dbReference type="ChEBI" id="CHEBI:29105"/>
        <label>2</label>
    </ligand>
</feature>
<comment type="subunit">
    <text evidence="2 14">Homodimer.</text>
</comment>
<dbReference type="GO" id="GO:0031072">
    <property type="term" value="F:heat shock protein binding"/>
    <property type="evidence" value="ECO:0007669"/>
    <property type="project" value="InterPro"/>
</dbReference>
<dbReference type="Proteomes" id="UP000321820">
    <property type="component" value="Chromosome"/>
</dbReference>
<dbReference type="CDD" id="cd06257">
    <property type="entry name" value="DnaJ"/>
    <property type="match status" value="1"/>
</dbReference>
<keyword evidence="8 14" id="KW-0862">Zinc</keyword>
<keyword evidence="5 14" id="KW-0479">Metal-binding</keyword>
<dbReference type="Gene3D" id="1.10.287.110">
    <property type="entry name" value="DnaJ domain"/>
    <property type="match status" value="1"/>
</dbReference>
<evidence type="ECO:0000256" key="6">
    <source>
        <dbReference type="ARBA" id="ARBA00022737"/>
    </source>
</evidence>
<dbReference type="SUPFAM" id="SSF46565">
    <property type="entry name" value="Chaperone J-domain"/>
    <property type="match status" value="1"/>
</dbReference>
<dbReference type="Pfam" id="PF01556">
    <property type="entry name" value="DnaJ_C"/>
    <property type="match status" value="1"/>
</dbReference>
<keyword evidence="6 14" id="KW-0677">Repeat</keyword>
<dbReference type="Pfam" id="PF00226">
    <property type="entry name" value="DnaJ"/>
    <property type="match status" value="1"/>
</dbReference>
<dbReference type="Gene3D" id="2.10.230.10">
    <property type="entry name" value="Heat shock protein DnaJ, cysteine-rich domain"/>
    <property type="match status" value="1"/>
</dbReference>
<evidence type="ECO:0000256" key="14">
    <source>
        <dbReference type="HAMAP-Rule" id="MF_01152"/>
    </source>
</evidence>
<feature type="binding site" evidence="14">
    <location>
        <position position="195"/>
    </location>
    <ligand>
        <name>Zn(2+)</name>
        <dbReference type="ChEBI" id="CHEBI:29105"/>
        <label>2</label>
    </ligand>
</feature>
<evidence type="ECO:0000256" key="4">
    <source>
        <dbReference type="ARBA" id="ARBA00022705"/>
    </source>
</evidence>
<organism evidence="18 19">
    <name type="scientific">Terriglobus albidus</name>
    <dbReference type="NCBI Taxonomy" id="1592106"/>
    <lineage>
        <taxon>Bacteria</taxon>
        <taxon>Pseudomonadati</taxon>
        <taxon>Acidobacteriota</taxon>
        <taxon>Terriglobia</taxon>
        <taxon>Terriglobales</taxon>
        <taxon>Acidobacteriaceae</taxon>
        <taxon>Terriglobus</taxon>
    </lineage>
</organism>
<evidence type="ECO:0000256" key="7">
    <source>
        <dbReference type="ARBA" id="ARBA00022771"/>
    </source>
</evidence>
<dbReference type="InterPro" id="IPR001305">
    <property type="entry name" value="HSP_DnaJ_Cys-rich_dom"/>
</dbReference>
<dbReference type="FunFam" id="2.10.230.10:FF:000002">
    <property type="entry name" value="Molecular chaperone DnaJ"/>
    <property type="match status" value="1"/>
</dbReference>
<dbReference type="InterPro" id="IPR001623">
    <property type="entry name" value="DnaJ_domain"/>
</dbReference>
<dbReference type="InterPro" id="IPR002939">
    <property type="entry name" value="DnaJ_C"/>
</dbReference>
<feature type="domain" description="J" evidence="16">
    <location>
        <begin position="10"/>
        <end position="75"/>
    </location>
</feature>
<feature type="binding site" evidence="14">
    <location>
        <position position="159"/>
    </location>
    <ligand>
        <name>Zn(2+)</name>
        <dbReference type="ChEBI" id="CHEBI:29105"/>
        <label>1</label>
    </ligand>
</feature>
<accession>A0A5B9EEF6</accession>
<dbReference type="KEGG" id="talb:FTW19_12110"/>
<keyword evidence="19" id="KW-1185">Reference proteome</keyword>
<proteinExistence type="inferred from homology"/>
<dbReference type="SUPFAM" id="SSF49493">
    <property type="entry name" value="HSP40/DnaJ peptide-binding domain"/>
    <property type="match status" value="2"/>
</dbReference>
<dbReference type="InterPro" id="IPR008971">
    <property type="entry name" value="HSP40/DnaJ_pept-bd"/>
</dbReference>
<dbReference type="CDD" id="cd10747">
    <property type="entry name" value="DnaJ_C"/>
    <property type="match status" value="1"/>
</dbReference>
<dbReference type="NCBIfam" id="TIGR02349">
    <property type="entry name" value="DnaJ_bact"/>
    <property type="match status" value="1"/>
</dbReference>
<evidence type="ECO:0000256" key="8">
    <source>
        <dbReference type="ARBA" id="ARBA00022833"/>
    </source>
</evidence>
<comment type="domain">
    <text evidence="14">The J domain is necessary and sufficient to stimulate DnaK ATPase activity. Zinc center 1 plays an important role in the autonomous, DnaK-independent chaperone activity of DnaJ. Zinc center 2 is essential for interaction with DnaK and for DnaJ activity.</text>
</comment>
<evidence type="ECO:0000259" key="17">
    <source>
        <dbReference type="PROSITE" id="PS51188"/>
    </source>
</evidence>
<dbReference type="GO" id="GO:0005737">
    <property type="term" value="C:cytoplasm"/>
    <property type="evidence" value="ECO:0007669"/>
    <property type="project" value="UniProtKB-SubCell"/>
</dbReference>
<keyword evidence="7 14" id="KW-0863">Zinc-finger</keyword>
<dbReference type="InterPro" id="IPR012724">
    <property type="entry name" value="DnaJ"/>
</dbReference>
<feature type="domain" description="CR-type" evidence="17">
    <location>
        <begin position="143"/>
        <end position="221"/>
    </location>
</feature>
<dbReference type="Gene3D" id="2.60.260.20">
    <property type="entry name" value="Urease metallochaperone UreE, N-terminal domain"/>
    <property type="match status" value="2"/>
</dbReference>
<evidence type="ECO:0000256" key="5">
    <source>
        <dbReference type="ARBA" id="ARBA00022723"/>
    </source>
</evidence>
<dbReference type="InterPro" id="IPR036869">
    <property type="entry name" value="J_dom_sf"/>
</dbReference>
<dbReference type="PANTHER" id="PTHR43096">
    <property type="entry name" value="DNAJ HOMOLOG 1, MITOCHONDRIAL-RELATED"/>
    <property type="match status" value="1"/>
</dbReference>
<keyword evidence="4 14" id="KW-0235">DNA replication</keyword>
<feature type="binding site" evidence="14">
    <location>
        <position position="176"/>
    </location>
    <ligand>
        <name>Zn(2+)</name>
        <dbReference type="ChEBI" id="CHEBI:29105"/>
        <label>2</label>
    </ligand>
</feature>
<dbReference type="GO" id="GO:0008270">
    <property type="term" value="F:zinc ion binding"/>
    <property type="evidence" value="ECO:0007669"/>
    <property type="project" value="UniProtKB-UniRule"/>
</dbReference>
<dbReference type="GO" id="GO:0051082">
    <property type="term" value="F:unfolded protein binding"/>
    <property type="evidence" value="ECO:0007669"/>
    <property type="project" value="UniProtKB-UniRule"/>
</dbReference>
<comment type="caution">
    <text evidence="14">Lacks conserved residue(s) required for the propagation of feature annotation.</text>
</comment>
<comment type="subcellular location">
    <subcellularLocation>
        <location evidence="1 14">Cytoplasm</location>
    </subcellularLocation>
</comment>
<comment type="function">
    <text evidence="11 14">Participates actively in the response to hyperosmotic and heat shock by preventing the aggregation of stress-denatured proteins and by disaggregating proteins, also in an autonomous, DnaK-independent fashion. Unfolded proteins bind initially to DnaJ; upon interaction with the DnaJ-bound protein, DnaK hydrolyzes its bound ATP, resulting in the formation of a stable complex. GrpE releases ADP from DnaK; ATP binding to DnaK triggers the release of the substrate protein, thus completing the reaction cycle. Several rounds of ATP-dependent interactions between DnaJ, DnaK and GrpE are required for fully efficient folding. Also involved, together with DnaK and GrpE, in the DNA replication of plasmids through activation of initiation proteins.</text>
</comment>
<feature type="binding site" evidence="14">
    <location>
        <position position="212"/>
    </location>
    <ligand>
        <name>Zn(2+)</name>
        <dbReference type="ChEBI" id="CHEBI:29105"/>
        <label>1</label>
    </ligand>
</feature>
<evidence type="ECO:0000313" key="19">
    <source>
        <dbReference type="Proteomes" id="UP000321820"/>
    </source>
</evidence>
<reference evidence="18 19" key="1">
    <citation type="submission" date="2019-08" db="EMBL/GenBank/DDBJ databases">
        <title>Complete genome sequence of Terriglobus albidus strain ORNL.</title>
        <authorList>
            <person name="Podar M."/>
        </authorList>
    </citation>
    <scope>NUCLEOTIDE SEQUENCE [LARGE SCALE GENOMIC DNA]</scope>
    <source>
        <strain evidence="18 19">ORNL</strain>
    </source>
</reference>
<evidence type="ECO:0000256" key="12">
    <source>
        <dbReference type="ARBA" id="ARBA00061004"/>
    </source>
</evidence>
<dbReference type="PANTHER" id="PTHR43096:SF48">
    <property type="entry name" value="CHAPERONE PROTEIN DNAJ"/>
    <property type="match status" value="1"/>
</dbReference>
<evidence type="ECO:0000256" key="10">
    <source>
        <dbReference type="ARBA" id="ARBA00023186"/>
    </source>
</evidence>
<evidence type="ECO:0000313" key="18">
    <source>
        <dbReference type="EMBL" id="QEE28677.1"/>
    </source>
</evidence>
<evidence type="ECO:0000259" key="16">
    <source>
        <dbReference type="PROSITE" id="PS50076"/>
    </source>
</evidence>
<dbReference type="PROSITE" id="PS50076">
    <property type="entry name" value="DNAJ_2"/>
    <property type="match status" value="1"/>
</dbReference>
<evidence type="ECO:0000256" key="2">
    <source>
        <dbReference type="ARBA" id="ARBA00011738"/>
    </source>
</evidence>
<dbReference type="CDD" id="cd10719">
    <property type="entry name" value="DnaJ_zf"/>
    <property type="match status" value="1"/>
</dbReference>
<keyword evidence="9 14" id="KW-0346">Stress response</keyword>
<feature type="zinc finger region" description="CR-type" evidence="15">
    <location>
        <begin position="143"/>
        <end position="221"/>
    </location>
</feature>
<dbReference type="RefSeq" id="WP_147647867.1">
    <property type="nucleotide sequence ID" value="NZ_CP042806.1"/>
</dbReference>
<dbReference type="Pfam" id="PF00684">
    <property type="entry name" value="DnaJ_CXXCXGXG"/>
    <property type="match status" value="1"/>
</dbReference>
<dbReference type="OrthoDB" id="9779889at2"/>
<dbReference type="PRINTS" id="PR00625">
    <property type="entry name" value="JDOMAIN"/>
</dbReference>
<evidence type="ECO:0000256" key="15">
    <source>
        <dbReference type="PROSITE-ProRule" id="PRU00546"/>
    </source>
</evidence>
<evidence type="ECO:0000256" key="1">
    <source>
        <dbReference type="ARBA" id="ARBA00004496"/>
    </source>
</evidence>
<evidence type="ECO:0000256" key="11">
    <source>
        <dbReference type="ARBA" id="ARBA00053423"/>
    </source>
</evidence>
<dbReference type="FunFam" id="1.10.287.110:FF:000034">
    <property type="entry name" value="Chaperone protein DnaJ"/>
    <property type="match status" value="1"/>
</dbReference>
<dbReference type="EMBL" id="CP042806">
    <property type="protein sequence ID" value="QEE28677.1"/>
    <property type="molecule type" value="Genomic_DNA"/>
</dbReference>
<dbReference type="InterPro" id="IPR036410">
    <property type="entry name" value="HSP_DnaJ_Cys-rich_dom_sf"/>
</dbReference>
<dbReference type="SMART" id="SM00271">
    <property type="entry name" value="DnaJ"/>
    <property type="match status" value="1"/>
</dbReference>
<keyword evidence="3 14" id="KW-0963">Cytoplasm</keyword>
<gene>
    <name evidence="14 18" type="primary">dnaJ</name>
    <name evidence="18" type="ORF">FTW19_12110</name>
</gene>
<feature type="binding site" evidence="14">
    <location>
        <position position="209"/>
    </location>
    <ligand>
        <name>Zn(2+)</name>
        <dbReference type="ChEBI" id="CHEBI:29105"/>
        <label>1</label>
    </ligand>
</feature>
<evidence type="ECO:0000256" key="3">
    <source>
        <dbReference type="ARBA" id="ARBA00022490"/>
    </source>
</evidence>
<evidence type="ECO:0000256" key="13">
    <source>
        <dbReference type="ARBA" id="ARBA00067609"/>
    </source>
</evidence>
<keyword evidence="10 14" id="KW-0143">Chaperone</keyword>
<dbReference type="GO" id="GO:0009408">
    <property type="term" value="P:response to heat"/>
    <property type="evidence" value="ECO:0007669"/>
    <property type="project" value="InterPro"/>
</dbReference>
<comment type="cofactor">
    <cofactor evidence="14">
        <name>Zn(2+)</name>
        <dbReference type="ChEBI" id="CHEBI:29105"/>
    </cofactor>
    <text evidence="14">Binds 2 Zn(2+) ions per monomer.</text>
</comment>
<name>A0A5B9EEF6_9BACT</name>
<dbReference type="GO" id="GO:0042026">
    <property type="term" value="P:protein refolding"/>
    <property type="evidence" value="ECO:0007669"/>
    <property type="project" value="TreeGrafter"/>
</dbReference>
<evidence type="ECO:0000256" key="9">
    <source>
        <dbReference type="ARBA" id="ARBA00023016"/>
    </source>
</evidence>
<feature type="binding site" evidence="14">
    <location>
        <position position="156"/>
    </location>
    <ligand>
        <name>Zn(2+)</name>
        <dbReference type="ChEBI" id="CHEBI:29105"/>
        <label>1</label>
    </ligand>
</feature>
<feature type="binding site" evidence="14">
    <location>
        <position position="173"/>
    </location>
    <ligand>
        <name>Zn(2+)</name>
        <dbReference type="ChEBI" id="CHEBI:29105"/>
        <label>2</label>
    </ligand>
</feature>
<sequence length="380" mass="41206">MSATANVKIDYYEVLEVSRTATDTELKAAYRKMALKYHPDRNPDNADAEERFKACSEAYQVLSDPNKRAAYDRFGHAGVSGAGAGGGFTGSPFGDAQDLGDIFGDLFGEMFGGGRGGSRPTREQRGRDLRYDLKIEFEDAAFGKEQEIKIRRMEICDDCHGSGAARGKQPITCPHCGGRGQVRMQQGFFSIARTCTSCQGTGTLIVDPCPTCRGESRVQREHVILVKIPAGVEDGTRIRYGGEGEAGRFGGPSGDLYVVLTVKAHAFFERDGDDLHCSMPISFPQAALGAELEVPTLEGPATIKIPEGTQSGKVIKLKGKGVPHLNASGKGDLLVEIRVQTPTKLSKQQRELLEQLSESMLIENAPHGRGIFDKMKDIFS</sequence>
<dbReference type="GO" id="GO:0006260">
    <property type="term" value="P:DNA replication"/>
    <property type="evidence" value="ECO:0007669"/>
    <property type="project" value="UniProtKB-KW"/>
</dbReference>
<dbReference type="SUPFAM" id="SSF57938">
    <property type="entry name" value="DnaJ/Hsp40 cysteine-rich domain"/>
    <property type="match status" value="1"/>
</dbReference>
<dbReference type="FunFam" id="2.60.260.20:FF:000004">
    <property type="entry name" value="Molecular chaperone DnaJ"/>
    <property type="match status" value="1"/>
</dbReference>
<dbReference type="NCBIfam" id="NF008035">
    <property type="entry name" value="PRK10767.1"/>
    <property type="match status" value="1"/>
</dbReference>
<dbReference type="PROSITE" id="PS51188">
    <property type="entry name" value="ZF_CR"/>
    <property type="match status" value="1"/>
</dbReference>